<accession>A0A6J6C6F1</accession>
<dbReference type="AlphaFoldDB" id="A0A6J6C6F1"/>
<dbReference type="EMBL" id="CAEZST010000008">
    <property type="protein sequence ID" value="CAB4546199.1"/>
    <property type="molecule type" value="Genomic_DNA"/>
</dbReference>
<dbReference type="SUPFAM" id="SSF159888">
    <property type="entry name" value="YdhG-like"/>
    <property type="match status" value="1"/>
</dbReference>
<reference evidence="2" key="1">
    <citation type="submission" date="2020-05" db="EMBL/GenBank/DDBJ databases">
        <authorList>
            <person name="Chiriac C."/>
            <person name="Salcher M."/>
            <person name="Ghai R."/>
            <person name="Kavagutti S V."/>
        </authorList>
    </citation>
    <scope>NUCLEOTIDE SEQUENCE</scope>
</reference>
<protein>
    <submittedName>
        <fullName evidence="2">Unannotated protein</fullName>
    </submittedName>
</protein>
<dbReference type="Gene3D" id="2.20.110.10">
    <property type="entry name" value="Histone H3 K4-specific methyltransferase SET7/9 N-terminal domain"/>
    <property type="match status" value="1"/>
</dbReference>
<gene>
    <name evidence="2" type="ORF">UFOPK1503_00657</name>
</gene>
<sequence>MQEITALIKRHPASQAKVLTELRNLIKQLVPGASEKVFYQMPSFELSGVILLSYQGFQDHSSIFPGPEAIQLLEKDLAKYKTSKGAIQFDKDKLPPASLIKKIVQTRIKLINASYPKSTGEFMEFYDNGYLKAKGKYREGEMHGYWEFFRRDGSIMRSGKLSHGEPIGEWQTHIRS</sequence>
<feature type="domain" description="YdhG-like" evidence="1">
    <location>
        <begin position="17"/>
        <end position="108"/>
    </location>
</feature>
<evidence type="ECO:0000313" key="2">
    <source>
        <dbReference type="EMBL" id="CAB4546199.1"/>
    </source>
</evidence>
<dbReference type="Gene3D" id="3.90.1150.200">
    <property type="match status" value="1"/>
</dbReference>
<dbReference type="Pfam" id="PF08818">
    <property type="entry name" value="DUF1801"/>
    <property type="match status" value="1"/>
</dbReference>
<dbReference type="InterPro" id="IPR014922">
    <property type="entry name" value="YdhG-like"/>
</dbReference>
<dbReference type="SUPFAM" id="SSF82185">
    <property type="entry name" value="Histone H3 K4-specific methyltransferase SET7/9 N-terminal domain"/>
    <property type="match status" value="1"/>
</dbReference>
<organism evidence="2">
    <name type="scientific">freshwater metagenome</name>
    <dbReference type="NCBI Taxonomy" id="449393"/>
    <lineage>
        <taxon>unclassified sequences</taxon>
        <taxon>metagenomes</taxon>
        <taxon>ecological metagenomes</taxon>
    </lineage>
</organism>
<proteinExistence type="predicted"/>
<evidence type="ECO:0000259" key="1">
    <source>
        <dbReference type="Pfam" id="PF08818"/>
    </source>
</evidence>
<name>A0A6J6C6F1_9ZZZZ</name>